<dbReference type="SUPFAM" id="SSF53474">
    <property type="entry name" value="alpha/beta-Hydrolases"/>
    <property type="match status" value="1"/>
</dbReference>
<evidence type="ECO:0000256" key="1">
    <source>
        <dbReference type="ARBA" id="ARBA00001613"/>
    </source>
</evidence>
<dbReference type="AlphaFoldDB" id="A0A8J6N4B5"/>
<dbReference type="EC" id="3.1.1.23" evidence="3"/>
<evidence type="ECO:0000256" key="3">
    <source>
        <dbReference type="ARBA" id="ARBA00013254"/>
    </source>
</evidence>
<evidence type="ECO:0000256" key="4">
    <source>
        <dbReference type="ARBA" id="ARBA00071261"/>
    </source>
</evidence>
<comment type="caution">
    <text evidence="6">The sequence shown here is derived from an EMBL/GenBank/DDBJ whole genome shotgun (WGS) entry which is preliminary data.</text>
</comment>
<dbReference type="Gene3D" id="3.40.50.1820">
    <property type="entry name" value="alpha/beta hydrolase"/>
    <property type="match status" value="1"/>
</dbReference>
<dbReference type="InterPro" id="IPR022742">
    <property type="entry name" value="Hydrolase_4"/>
</dbReference>
<dbReference type="Pfam" id="PF12146">
    <property type="entry name" value="Hydrolase_4"/>
    <property type="match status" value="1"/>
</dbReference>
<gene>
    <name evidence="6" type="ORF">H8E19_18805</name>
</gene>
<accession>A0A8J6N4B5</accession>
<comment type="catalytic activity">
    <reaction evidence="1">
        <text>Hydrolyzes glycerol monoesters of long-chain fatty acids.</text>
        <dbReference type="EC" id="3.1.1.23"/>
    </reaction>
</comment>
<evidence type="ECO:0000256" key="2">
    <source>
        <dbReference type="ARBA" id="ARBA00008645"/>
    </source>
</evidence>
<organism evidence="6 7">
    <name type="scientific">Candidatus Desulfacyla euxinica</name>
    <dbReference type="NCBI Taxonomy" id="2841693"/>
    <lineage>
        <taxon>Bacteria</taxon>
        <taxon>Deltaproteobacteria</taxon>
        <taxon>Candidatus Desulfacyla</taxon>
    </lineage>
</organism>
<evidence type="ECO:0000313" key="6">
    <source>
        <dbReference type="EMBL" id="MBC8179460.1"/>
    </source>
</evidence>
<dbReference type="InterPro" id="IPR051044">
    <property type="entry name" value="MAG_DAG_Lipase"/>
</dbReference>
<dbReference type="PRINTS" id="PR00111">
    <property type="entry name" value="ABHYDROLASE"/>
</dbReference>
<protein>
    <recommendedName>
        <fullName evidence="4">Monoacylglycerol lipase</fullName>
        <ecNumber evidence="3">3.1.1.23</ecNumber>
    </recommendedName>
</protein>
<proteinExistence type="inferred from homology"/>
<reference evidence="6 7" key="1">
    <citation type="submission" date="2020-08" db="EMBL/GenBank/DDBJ databases">
        <title>Bridging the membrane lipid divide: bacteria of the FCB group superphylum have the potential to synthesize archaeal ether lipids.</title>
        <authorList>
            <person name="Villanueva L."/>
            <person name="Von Meijenfeldt F.A.B."/>
            <person name="Westbye A.B."/>
            <person name="Yadav S."/>
            <person name="Hopmans E.C."/>
            <person name="Dutilh B.E."/>
            <person name="Sinninghe Damste J.S."/>
        </authorList>
    </citation>
    <scope>NUCLEOTIDE SEQUENCE [LARGE SCALE GENOMIC DNA]</scope>
    <source>
        <strain evidence="6">NIOZ-UU27</strain>
    </source>
</reference>
<dbReference type="EMBL" id="JACNJD010000388">
    <property type="protein sequence ID" value="MBC8179460.1"/>
    <property type="molecule type" value="Genomic_DNA"/>
</dbReference>
<dbReference type="InterPro" id="IPR000073">
    <property type="entry name" value="AB_hydrolase_1"/>
</dbReference>
<dbReference type="InterPro" id="IPR029058">
    <property type="entry name" value="AB_hydrolase_fold"/>
</dbReference>
<dbReference type="PANTHER" id="PTHR11614">
    <property type="entry name" value="PHOSPHOLIPASE-RELATED"/>
    <property type="match status" value="1"/>
</dbReference>
<dbReference type="FunFam" id="3.40.50.1820:FF:000117">
    <property type="entry name" value="Monoglyceride lipase, putative"/>
    <property type="match status" value="1"/>
</dbReference>
<evidence type="ECO:0000259" key="5">
    <source>
        <dbReference type="Pfam" id="PF12146"/>
    </source>
</evidence>
<evidence type="ECO:0000313" key="7">
    <source>
        <dbReference type="Proteomes" id="UP000650524"/>
    </source>
</evidence>
<feature type="domain" description="Serine aminopeptidase S33" evidence="5">
    <location>
        <begin position="26"/>
        <end position="260"/>
    </location>
</feature>
<comment type="similarity">
    <text evidence="2">Belongs to the AB hydrolase superfamily.</text>
</comment>
<dbReference type="Proteomes" id="UP000650524">
    <property type="component" value="Unassembled WGS sequence"/>
</dbReference>
<dbReference type="GO" id="GO:0047372">
    <property type="term" value="F:monoacylglycerol lipase activity"/>
    <property type="evidence" value="ECO:0007669"/>
    <property type="project" value="UniProtKB-EC"/>
</dbReference>
<name>A0A8J6N4B5_9DELT</name>
<sequence>MNHQEGDFKGIRDLKIYYQCWLPEKDPKAVLLIVHGLAEHSGRYMNLVNHFVPLGYAIYGVDHIGHGKSDGLRVYVERFEDFTDTLKDFSHMIRDWQPKKPIFLIGHSMGGLISSIFLLDHQDELSGAVLSGPSVKVPDMSSVTILAGKLFSTLMPKLGLLALEADGVSRDPEVVKAYINDPLVYTGKITARLAAELLKAMKSAAAGASKITLPILIAQGSEDRLVDPDGAQMLHDTVGSVDKTLKIYDGLYHEIFNEPEHHKVLGDVEAWLESRHKTSTIF</sequence>